<dbReference type="Pfam" id="PF02104">
    <property type="entry name" value="SURF1"/>
    <property type="match status" value="1"/>
</dbReference>
<dbReference type="PANTHER" id="PTHR23427:SF2">
    <property type="entry name" value="SURFEIT LOCUS PROTEIN 1"/>
    <property type="match status" value="1"/>
</dbReference>
<evidence type="ECO:0000256" key="2">
    <source>
        <dbReference type="ARBA" id="ARBA00007165"/>
    </source>
</evidence>
<dbReference type="AlphaFoldDB" id="A0A8S9ZYH8"/>
<evidence type="ECO:0000256" key="4">
    <source>
        <dbReference type="ARBA" id="ARBA00022989"/>
    </source>
</evidence>
<dbReference type="InterPro" id="IPR045214">
    <property type="entry name" value="Surf1/Surf4"/>
</dbReference>
<evidence type="ECO:0000313" key="7">
    <source>
        <dbReference type="EMBL" id="KAF7638310.1"/>
    </source>
</evidence>
<dbReference type="PROSITE" id="PS50895">
    <property type="entry name" value="SURF1"/>
    <property type="match status" value="1"/>
</dbReference>
<evidence type="ECO:0000256" key="1">
    <source>
        <dbReference type="ARBA" id="ARBA00004370"/>
    </source>
</evidence>
<keyword evidence="8" id="KW-1185">Reference proteome</keyword>
<comment type="function">
    <text evidence="6">Probably involved in the biogenesis of the COX complex.</text>
</comment>
<organism evidence="7 8">
    <name type="scientific">Meloidogyne graminicola</name>
    <dbReference type="NCBI Taxonomy" id="189291"/>
    <lineage>
        <taxon>Eukaryota</taxon>
        <taxon>Metazoa</taxon>
        <taxon>Ecdysozoa</taxon>
        <taxon>Nematoda</taxon>
        <taxon>Chromadorea</taxon>
        <taxon>Rhabditida</taxon>
        <taxon>Tylenchina</taxon>
        <taxon>Tylenchomorpha</taxon>
        <taxon>Tylenchoidea</taxon>
        <taxon>Meloidogynidae</taxon>
        <taxon>Meloidogyninae</taxon>
        <taxon>Meloidogyne</taxon>
    </lineage>
</organism>
<dbReference type="GO" id="GO:0005743">
    <property type="term" value="C:mitochondrial inner membrane"/>
    <property type="evidence" value="ECO:0007669"/>
    <property type="project" value="UniProtKB-SubCell"/>
</dbReference>
<comment type="caution">
    <text evidence="7">The sequence shown here is derived from an EMBL/GenBank/DDBJ whole genome shotgun (WGS) entry which is preliminary data.</text>
</comment>
<feature type="transmembrane region" description="Helical" evidence="6">
    <location>
        <begin position="232"/>
        <end position="251"/>
    </location>
</feature>
<comment type="similarity">
    <text evidence="2 6">Belongs to the SURF1 family.</text>
</comment>
<keyword evidence="6" id="KW-0999">Mitochondrion inner membrane</keyword>
<evidence type="ECO:0000256" key="6">
    <source>
        <dbReference type="RuleBase" id="RU363076"/>
    </source>
</evidence>
<protein>
    <recommendedName>
        <fullName evidence="6">SURF1-like protein</fullName>
    </recommendedName>
</protein>
<sequence length="254" mass="29920">MPKTTKEGETDLNTSTGKYLFLFVPVTTFCLGYWQWRRHIWKTNLIEKIRSQINEEPIEFPINNLAQIEQMEYRKVHIDGTYMFQNQFIIRWRGRLDIEQNELNKSNLLSITNTSNGAQVITPFKISGTDLVIMINRGWIPPERIEFELNEGRKRQPIKKNIIGTIRGSEKPHWLLNNHPTQNIWVYKDLKQMANHCNASPILIDADNSVFNNESIEPIGNQTNIKLRNQHFNYMIQWFSLSIATLAMWISRFL</sequence>
<proteinExistence type="inferred from homology"/>
<name>A0A8S9ZYH8_9BILA</name>
<dbReference type="GO" id="GO:0033617">
    <property type="term" value="P:mitochondrial respiratory chain complex IV assembly"/>
    <property type="evidence" value="ECO:0007669"/>
    <property type="project" value="TreeGrafter"/>
</dbReference>
<evidence type="ECO:0000313" key="8">
    <source>
        <dbReference type="Proteomes" id="UP000605970"/>
    </source>
</evidence>
<dbReference type="Proteomes" id="UP000605970">
    <property type="component" value="Unassembled WGS sequence"/>
</dbReference>
<reference evidence="7" key="1">
    <citation type="journal article" date="2020" name="Ecol. Evol.">
        <title>Genome structure and content of the rice root-knot nematode (Meloidogyne graminicola).</title>
        <authorList>
            <person name="Phan N.T."/>
            <person name="Danchin E.G.J."/>
            <person name="Klopp C."/>
            <person name="Perfus-Barbeoch L."/>
            <person name="Kozlowski D.K."/>
            <person name="Koutsovoulos G.D."/>
            <person name="Lopez-Roques C."/>
            <person name="Bouchez O."/>
            <person name="Zahm M."/>
            <person name="Besnard G."/>
            <person name="Bellafiore S."/>
        </authorList>
    </citation>
    <scope>NUCLEOTIDE SEQUENCE</scope>
    <source>
        <strain evidence="7">VN-18</strain>
    </source>
</reference>
<dbReference type="CDD" id="cd06662">
    <property type="entry name" value="SURF1"/>
    <property type="match status" value="1"/>
</dbReference>
<feature type="transmembrane region" description="Helical" evidence="6">
    <location>
        <begin position="19"/>
        <end position="36"/>
    </location>
</feature>
<keyword evidence="3 6" id="KW-0812">Transmembrane</keyword>
<dbReference type="OrthoDB" id="10040024at2759"/>
<comment type="subcellular location">
    <subcellularLocation>
        <location evidence="1">Membrane</location>
    </subcellularLocation>
    <subcellularLocation>
        <location evidence="6">Mitochondrion inner membrane</location>
        <topology evidence="6">Multi-pass membrane protein</topology>
    </subcellularLocation>
</comment>
<dbReference type="EMBL" id="JABEBT010000013">
    <property type="protein sequence ID" value="KAF7638310.1"/>
    <property type="molecule type" value="Genomic_DNA"/>
</dbReference>
<evidence type="ECO:0000256" key="3">
    <source>
        <dbReference type="ARBA" id="ARBA00022692"/>
    </source>
</evidence>
<keyword evidence="4 6" id="KW-1133">Transmembrane helix</keyword>
<keyword evidence="6" id="KW-0496">Mitochondrion</keyword>
<accession>A0A8S9ZYH8</accession>
<evidence type="ECO:0000256" key="5">
    <source>
        <dbReference type="ARBA" id="ARBA00023136"/>
    </source>
</evidence>
<dbReference type="InterPro" id="IPR002994">
    <property type="entry name" value="Surf1/Shy1"/>
</dbReference>
<dbReference type="PANTHER" id="PTHR23427">
    <property type="entry name" value="SURFEIT LOCUS PROTEIN"/>
    <property type="match status" value="1"/>
</dbReference>
<keyword evidence="5 6" id="KW-0472">Membrane</keyword>
<gene>
    <name evidence="7" type="ORF">Mgra_00002283</name>
</gene>